<dbReference type="PANTHER" id="PTHR34109">
    <property type="entry name" value="BNAUNNG04460D PROTEIN-RELATED"/>
    <property type="match status" value="1"/>
</dbReference>
<reference evidence="2 3" key="1">
    <citation type="submission" date="2023-06" db="EMBL/GenBank/DDBJ databases">
        <authorList>
            <person name="Oyuntsetseg B."/>
            <person name="Kim S.B."/>
        </authorList>
    </citation>
    <scope>NUCLEOTIDE SEQUENCE [LARGE SCALE GENOMIC DNA]</scope>
    <source>
        <strain evidence="2 3">2-15</strain>
    </source>
</reference>
<dbReference type="EMBL" id="CP127294">
    <property type="protein sequence ID" value="WIX82440.1"/>
    <property type="molecule type" value="Genomic_DNA"/>
</dbReference>
<dbReference type="InterPro" id="IPR029068">
    <property type="entry name" value="Glyas_Bleomycin-R_OHBP_Dase"/>
</dbReference>
<dbReference type="KEGG" id="acab:QRX50_17555"/>
<keyword evidence="3" id="KW-1185">Reference proteome</keyword>
<dbReference type="PROSITE" id="PS51819">
    <property type="entry name" value="VOC"/>
    <property type="match status" value="1"/>
</dbReference>
<dbReference type="PANTHER" id="PTHR34109:SF1">
    <property type="entry name" value="VOC DOMAIN-CONTAINING PROTEIN"/>
    <property type="match status" value="1"/>
</dbReference>
<accession>A0A9Y2INL1</accession>
<dbReference type="InterPro" id="IPR004360">
    <property type="entry name" value="Glyas_Fos-R_dOase_dom"/>
</dbReference>
<proteinExistence type="predicted"/>
<evidence type="ECO:0000313" key="2">
    <source>
        <dbReference type="EMBL" id="WIX82440.1"/>
    </source>
</evidence>
<dbReference type="SUPFAM" id="SSF54593">
    <property type="entry name" value="Glyoxalase/Bleomycin resistance protein/Dihydroxybiphenyl dioxygenase"/>
    <property type="match status" value="1"/>
</dbReference>
<feature type="domain" description="VOC" evidence="1">
    <location>
        <begin position="1"/>
        <end position="94"/>
    </location>
</feature>
<dbReference type="Pfam" id="PF00903">
    <property type="entry name" value="Glyoxalase"/>
    <property type="match status" value="1"/>
</dbReference>
<evidence type="ECO:0000313" key="3">
    <source>
        <dbReference type="Proteomes" id="UP001236014"/>
    </source>
</evidence>
<organism evidence="2 3">
    <name type="scientific">Amycolatopsis carbonis</name>
    <dbReference type="NCBI Taxonomy" id="715471"/>
    <lineage>
        <taxon>Bacteria</taxon>
        <taxon>Bacillati</taxon>
        <taxon>Actinomycetota</taxon>
        <taxon>Actinomycetes</taxon>
        <taxon>Pseudonocardiales</taxon>
        <taxon>Pseudonocardiaceae</taxon>
        <taxon>Amycolatopsis</taxon>
    </lineage>
</organism>
<sequence length="96" mass="10172">MEFLVTVFAATTMPTPGPAEVRLGDALVLVSGVSAEREAFPAFLYVYVADVAGTYARALAAGATSVEEPRETPYGDFRAMVRDPSGNVFQLAARKA</sequence>
<gene>
    <name evidence="2" type="ORF">QRX50_17555</name>
</gene>
<dbReference type="RefSeq" id="WP_285973010.1">
    <property type="nucleotide sequence ID" value="NZ_CP127294.1"/>
</dbReference>
<dbReference type="Proteomes" id="UP001236014">
    <property type="component" value="Chromosome"/>
</dbReference>
<protein>
    <submittedName>
        <fullName evidence="2">VOC family protein</fullName>
    </submittedName>
</protein>
<dbReference type="AlphaFoldDB" id="A0A9Y2INL1"/>
<dbReference type="InterPro" id="IPR037523">
    <property type="entry name" value="VOC_core"/>
</dbReference>
<name>A0A9Y2INL1_9PSEU</name>
<dbReference type="Gene3D" id="3.30.720.110">
    <property type="match status" value="1"/>
</dbReference>
<evidence type="ECO:0000259" key="1">
    <source>
        <dbReference type="PROSITE" id="PS51819"/>
    </source>
</evidence>